<feature type="transmembrane region" description="Helical" evidence="1">
    <location>
        <begin position="37"/>
        <end position="55"/>
    </location>
</feature>
<keyword evidence="1" id="KW-0812">Transmembrane</keyword>
<proteinExistence type="predicted"/>
<sequence length="118" mass="12272">MRVRAQLGCAGLLTLFGLALMVAPEEAGCDCTFRPGGLGPALAGLTWLALLELRYLPAARQRVGDRVVFLFALIAGFGIGLIVFASLARVNGWWQAGMVLTAAALGVLGFVLATITPG</sequence>
<feature type="transmembrane region" description="Helical" evidence="1">
    <location>
        <begin position="67"/>
        <end position="87"/>
    </location>
</feature>
<gene>
    <name evidence="2" type="ORF">GTS_22940</name>
</gene>
<protein>
    <submittedName>
        <fullName evidence="2">Uncharacterized protein</fullName>
    </submittedName>
</protein>
<name>A0A4D4J2F7_9PSEU</name>
<evidence type="ECO:0000313" key="3">
    <source>
        <dbReference type="Proteomes" id="UP000298860"/>
    </source>
</evidence>
<keyword evidence="1" id="KW-0472">Membrane</keyword>
<comment type="caution">
    <text evidence="2">The sequence shown here is derived from an EMBL/GenBank/DDBJ whole genome shotgun (WGS) entry which is preliminary data.</text>
</comment>
<accession>A0A4D4J2F7</accession>
<feature type="transmembrane region" description="Helical" evidence="1">
    <location>
        <begin position="93"/>
        <end position="115"/>
    </location>
</feature>
<dbReference type="EMBL" id="BJFL01000009">
    <property type="protein sequence ID" value="GDY30661.1"/>
    <property type="molecule type" value="Genomic_DNA"/>
</dbReference>
<dbReference type="Proteomes" id="UP000298860">
    <property type="component" value="Unassembled WGS sequence"/>
</dbReference>
<evidence type="ECO:0000313" key="2">
    <source>
        <dbReference type="EMBL" id="GDY30661.1"/>
    </source>
</evidence>
<evidence type="ECO:0000256" key="1">
    <source>
        <dbReference type="SAM" id="Phobius"/>
    </source>
</evidence>
<reference evidence="3" key="1">
    <citation type="submission" date="2019-04" db="EMBL/GenBank/DDBJ databases">
        <title>Draft genome sequence of Pseudonocardiaceae bacterium SL3-2-4.</title>
        <authorList>
            <person name="Ningsih F."/>
            <person name="Yokota A."/>
            <person name="Sakai Y."/>
            <person name="Nanatani K."/>
            <person name="Yabe S."/>
            <person name="Oetari A."/>
            <person name="Sjamsuridzal W."/>
        </authorList>
    </citation>
    <scope>NUCLEOTIDE SEQUENCE [LARGE SCALE GENOMIC DNA]</scope>
    <source>
        <strain evidence="3">SL3-2-4</strain>
    </source>
</reference>
<keyword evidence="1" id="KW-1133">Transmembrane helix</keyword>
<dbReference type="AlphaFoldDB" id="A0A4D4J2F7"/>
<organism evidence="2 3">
    <name type="scientific">Gandjariella thermophila</name>
    <dbReference type="NCBI Taxonomy" id="1931992"/>
    <lineage>
        <taxon>Bacteria</taxon>
        <taxon>Bacillati</taxon>
        <taxon>Actinomycetota</taxon>
        <taxon>Actinomycetes</taxon>
        <taxon>Pseudonocardiales</taxon>
        <taxon>Pseudonocardiaceae</taxon>
        <taxon>Gandjariella</taxon>
    </lineage>
</organism>
<keyword evidence="3" id="KW-1185">Reference proteome</keyword>
<dbReference type="RefSeq" id="WP_137813789.1">
    <property type="nucleotide sequence ID" value="NZ_BJFL01000009.1"/>
</dbReference>